<name>A0ACC3BQI9_PYRYE</name>
<dbReference type="Proteomes" id="UP000798662">
    <property type="component" value="Chromosome 1"/>
</dbReference>
<keyword evidence="2" id="KW-1185">Reference proteome</keyword>
<gene>
    <name evidence="1" type="ORF">I4F81_002480</name>
</gene>
<accession>A0ACC3BQI9</accession>
<protein>
    <submittedName>
        <fullName evidence="1">Uncharacterized protein</fullName>
    </submittedName>
</protein>
<proteinExistence type="predicted"/>
<reference evidence="1" key="1">
    <citation type="submission" date="2019-11" db="EMBL/GenBank/DDBJ databases">
        <title>Nori genome reveals adaptations in red seaweeds to the harsh intertidal environment.</title>
        <authorList>
            <person name="Wang D."/>
            <person name="Mao Y."/>
        </authorList>
    </citation>
    <scope>NUCLEOTIDE SEQUENCE</scope>
    <source>
        <tissue evidence="1">Gametophyte</tissue>
    </source>
</reference>
<evidence type="ECO:0000313" key="1">
    <source>
        <dbReference type="EMBL" id="KAK1859888.1"/>
    </source>
</evidence>
<sequence>MAPKRSFGVLKTRAASTLCVTHALAVLLGAALFLVFAAVLLPGEGGGFGSGLGFGARSLSSSSSLRTGLDALSRPAPLDATGGPRVPATVSQGWVLGDVAYTMPDFEAPLVFEAYVENATDFYLYAQGTLVLFSGSTAPDLDVKACRAGGDSMVMAARWNNVFHCKSHRPLVKGEPLTLLYANETAEGGVSPVESKVVHNGVVDVSSVGSPKFYTCASTQVKNTEYLADWLAYHRRIGVDHFYLYDNSANGTVAAEMDPQRDDTDVLHWPWRKSQQQANSHIATLGRARCHWMLFSDVDEFVFVKGRTGKKSTPLRVLLAQREAAGKQQVSLYRLEIGSSGVIHKSNASLAETYTKRRKGKGLWLNYKSAVLLKDAIPYSRVHFFDLRVKPLGFNWAFIAQWDEMQLMPEWDWFKVWDPRGHIVHYSTKSWSEYIAKYSGDLNGMIPNIGFERFNYTVDKPPSFWPAFGGVFRDTAFRDYKRRVNKRPVPAPMVVIT</sequence>
<evidence type="ECO:0000313" key="2">
    <source>
        <dbReference type="Proteomes" id="UP000798662"/>
    </source>
</evidence>
<organism evidence="1 2">
    <name type="scientific">Pyropia yezoensis</name>
    <name type="common">Susabi-nori</name>
    <name type="synonym">Porphyra yezoensis</name>
    <dbReference type="NCBI Taxonomy" id="2788"/>
    <lineage>
        <taxon>Eukaryota</taxon>
        <taxon>Rhodophyta</taxon>
        <taxon>Bangiophyceae</taxon>
        <taxon>Bangiales</taxon>
        <taxon>Bangiaceae</taxon>
        <taxon>Pyropia</taxon>
    </lineage>
</organism>
<comment type="caution">
    <text evidence="1">The sequence shown here is derived from an EMBL/GenBank/DDBJ whole genome shotgun (WGS) entry which is preliminary data.</text>
</comment>
<dbReference type="EMBL" id="CM020618">
    <property type="protein sequence ID" value="KAK1859888.1"/>
    <property type="molecule type" value="Genomic_DNA"/>
</dbReference>